<keyword evidence="6 13" id="KW-0732">Signal</keyword>
<dbReference type="InterPro" id="IPR043579">
    <property type="entry name" value="CUTINASE_2"/>
</dbReference>
<evidence type="ECO:0000313" key="14">
    <source>
        <dbReference type="EMBL" id="KAH6885760.1"/>
    </source>
</evidence>
<dbReference type="EMBL" id="JAGPYM010000017">
    <property type="protein sequence ID" value="KAH6885760.1"/>
    <property type="molecule type" value="Genomic_DNA"/>
</dbReference>
<dbReference type="Gene3D" id="3.40.50.1820">
    <property type="entry name" value="alpha/beta hydrolase"/>
    <property type="match status" value="1"/>
</dbReference>
<keyword evidence="5 13" id="KW-0964">Secreted</keyword>
<evidence type="ECO:0000313" key="15">
    <source>
        <dbReference type="Proteomes" id="UP000777438"/>
    </source>
</evidence>
<evidence type="ECO:0000256" key="1">
    <source>
        <dbReference type="ARBA" id="ARBA00004613"/>
    </source>
</evidence>
<feature type="disulfide bond" evidence="12">
    <location>
        <begin position="54"/>
        <end position="129"/>
    </location>
</feature>
<evidence type="ECO:0000256" key="5">
    <source>
        <dbReference type="ARBA" id="ARBA00022525"/>
    </source>
</evidence>
<dbReference type="SUPFAM" id="SSF53474">
    <property type="entry name" value="alpha/beta-Hydrolases"/>
    <property type="match status" value="1"/>
</dbReference>
<comment type="function">
    <text evidence="13">Catalyzes the hydrolysis of complex carboxylic polyesters found in the cell wall of plants. Degrades cutin, a macromolecule that forms the structure of the plant cuticle.</text>
</comment>
<organism evidence="14 15">
    <name type="scientific">Thelonectria olida</name>
    <dbReference type="NCBI Taxonomy" id="1576542"/>
    <lineage>
        <taxon>Eukaryota</taxon>
        <taxon>Fungi</taxon>
        <taxon>Dikarya</taxon>
        <taxon>Ascomycota</taxon>
        <taxon>Pezizomycotina</taxon>
        <taxon>Sordariomycetes</taxon>
        <taxon>Hypocreomycetidae</taxon>
        <taxon>Hypocreales</taxon>
        <taxon>Nectriaceae</taxon>
        <taxon>Thelonectria</taxon>
    </lineage>
</organism>
<proteinExistence type="inferred from homology"/>
<dbReference type="InterPro" id="IPR011150">
    <property type="entry name" value="Cutinase_monf"/>
</dbReference>
<dbReference type="InterPro" id="IPR043580">
    <property type="entry name" value="CUTINASE_1"/>
</dbReference>
<gene>
    <name evidence="14" type="ORF">B0T10DRAFT_83772</name>
</gene>
<keyword evidence="7 13" id="KW-0378">Hydrolase</keyword>
<dbReference type="GO" id="GO:0005576">
    <property type="term" value="C:extracellular region"/>
    <property type="evidence" value="ECO:0007669"/>
    <property type="project" value="UniProtKB-SubCell"/>
</dbReference>
<comment type="catalytic activity">
    <reaction evidence="10 13">
        <text>cutin + H2O = cutin monomers.</text>
        <dbReference type="EC" id="3.1.1.74"/>
    </reaction>
</comment>
<dbReference type="AlphaFoldDB" id="A0A9P9AM22"/>
<accession>A0A9P9AM22</accession>
<comment type="similarity">
    <text evidence="2 13">Belongs to the cutinase family.</text>
</comment>
<protein>
    <recommendedName>
        <fullName evidence="3 13">Cutinase</fullName>
        <ecNumber evidence="3 13">3.1.1.74</ecNumber>
    </recommendedName>
</protein>
<dbReference type="PANTHER" id="PTHR48250">
    <property type="entry name" value="CUTINASE 2-RELATED"/>
    <property type="match status" value="1"/>
</dbReference>
<name>A0A9P9AM22_9HYPO</name>
<dbReference type="GO" id="GO:0050525">
    <property type="term" value="F:cutinase activity"/>
    <property type="evidence" value="ECO:0007669"/>
    <property type="project" value="UniProtKB-UniRule"/>
</dbReference>
<feature type="active site" description="Nucleophile" evidence="11">
    <location>
        <position position="140"/>
    </location>
</feature>
<feature type="signal peptide" evidence="13">
    <location>
        <begin position="1"/>
        <end position="18"/>
    </location>
</feature>
<feature type="disulfide bond" evidence="12">
    <location>
        <begin position="188"/>
        <end position="195"/>
    </location>
</feature>
<feature type="active site" evidence="11">
    <location>
        <position position="192"/>
    </location>
</feature>
<evidence type="ECO:0000256" key="13">
    <source>
        <dbReference type="RuleBase" id="RU361263"/>
    </source>
</evidence>
<dbReference type="EC" id="3.1.1.74" evidence="3 13"/>
<dbReference type="SMART" id="SM01110">
    <property type="entry name" value="Cutinase"/>
    <property type="match status" value="1"/>
</dbReference>
<feature type="active site" description="Proton donor/acceptor" evidence="11">
    <location>
        <position position="205"/>
    </location>
</feature>
<feature type="chain" id="PRO_5040534762" description="Cutinase" evidence="13">
    <location>
        <begin position="19"/>
        <end position="224"/>
    </location>
</feature>
<dbReference type="OrthoDB" id="2975078at2759"/>
<evidence type="ECO:0000256" key="11">
    <source>
        <dbReference type="PIRSR" id="PIRSR611150-1"/>
    </source>
</evidence>
<evidence type="ECO:0000256" key="8">
    <source>
        <dbReference type="ARBA" id="ARBA00023026"/>
    </source>
</evidence>
<dbReference type="GO" id="GO:0016052">
    <property type="term" value="P:carbohydrate catabolic process"/>
    <property type="evidence" value="ECO:0007669"/>
    <property type="project" value="TreeGrafter"/>
</dbReference>
<dbReference type="InterPro" id="IPR000675">
    <property type="entry name" value="Cutinase/axe"/>
</dbReference>
<evidence type="ECO:0000256" key="12">
    <source>
        <dbReference type="PIRSR" id="PIRSR611150-2"/>
    </source>
</evidence>
<dbReference type="Pfam" id="PF01083">
    <property type="entry name" value="Cutinase"/>
    <property type="match status" value="1"/>
</dbReference>
<dbReference type="PROSITE" id="PS00155">
    <property type="entry name" value="CUTINASE_1"/>
    <property type="match status" value="1"/>
</dbReference>
<evidence type="ECO:0000256" key="2">
    <source>
        <dbReference type="ARBA" id="ARBA00007534"/>
    </source>
</evidence>
<reference evidence="14 15" key="1">
    <citation type="journal article" date="2021" name="Nat. Commun.">
        <title>Genetic determinants of endophytism in the Arabidopsis root mycobiome.</title>
        <authorList>
            <person name="Mesny F."/>
            <person name="Miyauchi S."/>
            <person name="Thiergart T."/>
            <person name="Pickel B."/>
            <person name="Atanasova L."/>
            <person name="Karlsson M."/>
            <person name="Huettel B."/>
            <person name="Barry K.W."/>
            <person name="Haridas S."/>
            <person name="Chen C."/>
            <person name="Bauer D."/>
            <person name="Andreopoulos W."/>
            <person name="Pangilinan J."/>
            <person name="LaButti K."/>
            <person name="Riley R."/>
            <person name="Lipzen A."/>
            <person name="Clum A."/>
            <person name="Drula E."/>
            <person name="Henrissat B."/>
            <person name="Kohler A."/>
            <person name="Grigoriev I.V."/>
            <person name="Martin F.M."/>
            <person name="Hacquard S."/>
        </authorList>
    </citation>
    <scope>NUCLEOTIDE SEQUENCE [LARGE SCALE GENOMIC DNA]</scope>
    <source>
        <strain evidence="14 15">MPI-CAGE-CH-0241</strain>
    </source>
</reference>
<sequence length="224" mass="22616">MPSLSRTILIALLPFVTAGPVFTRQFDFGSLLSGSGSSSGGFGGSTQNGLSGDCKDVTVIFARGTSETGNVGTVAGPPMFKALAEKVGSDKLAVQGVEYAADVAGIAQMGDAAGSKKMASLIEQAFTKCPNTHVVVSGYSQGAMLVHNAAKSLSSDITGKITAAVTFGDPFQKQAVQGVSADRTKVICHSGDTVCLGTGVITAAHLTYGQDASAAADFIVKCIG</sequence>
<dbReference type="PRINTS" id="PR00129">
    <property type="entry name" value="CUTINASE"/>
</dbReference>
<evidence type="ECO:0000256" key="6">
    <source>
        <dbReference type="ARBA" id="ARBA00022729"/>
    </source>
</evidence>
<evidence type="ECO:0000256" key="3">
    <source>
        <dbReference type="ARBA" id="ARBA00013095"/>
    </source>
</evidence>
<keyword evidence="15" id="KW-1185">Reference proteome</keyword>
<keyword evidence="8" id="KW-0843">Virulence</keyword>
<dbReference type="PROSITE" id="PS00931">
    <property type="entry name" value="CUTINASE_2"/>
    <property type="match status" value="1"/>
</dbReference>
<dbReference type="PANTHER" id="PTHR48250:SF3">
    <property type="entry name" value="CUTINASE 1-RELATED"/>
    <property type="match status" value="1"/>
</dbReference>
<dbReference type="InterPro" id="IPR029058">
    <property type="entry name" value="AB_hydrolase_fold"/>
</dbReference>
<keyword evidence="9 12" id="KW-1015">Disulfide bond</keyword>
<comment type="caution">
    <text evidence="14">The sequence shown here is derived from an EMBL/GenBank/DDBJ whole genome shotgun (WGS) entry which is preliminary data.</text>
</comment>
<comment type="subcellular location">
    <subcellularLocation>
        <location evidence="1 13">Secreted</location>
    </subcellularLocation>
</comment>
<evidence type="ECO:0000256" key="7">
    <source>
        <dbReference type="ARBA" id="ARBA00022801"/>
    </source>
</evidence>
<evidence type="ECO:0000256" key="10">
    <source>
        <dbReference type="ARBA" id="ARBA00034045"/>
    </source>
</evidence>
<keyword evidence="4 13" id="KW-0719">Serine esterase</keyword>
<evidence type="ECO:0000256" key="4">
    <source>
        <dbReference type="ARBA" id="ARBA00022487"/>
    </source>
</evidence>
<dbReference type="Proteomes" id="UP000777438">
    <property type="component" value="Unassembled WGS sequence"/>
</dbReference>
<evidence type="ECO:0000256" key="9">
    <source>
        <dbReference type="ARBA" id="ARBA00023157"/>
    </source>
</evidence>